<protein>
    <submittedName>
        <fullName evidence="1">Uncharacterized protein</fullName>
    </submittedName>
</protein>
<accession>A0A8S5PPR0</accession>
<organism evidence="1">
    <name type="scientific">Myoviridae sp. ctLjW1</name>
    <dbReference type="NCBI Taxonomy" id="2825084"/>
    <lineage>
        <taxon>Viruses</taxon>
        <taxon>Duplodnaviria</taxon>
        <taxon>Heunggongvirae</taxon>
        <taxon>Uroviricota</taxon>
        <taxon>Caudoviricetes</taxon>
    </lineage>
</organism>
<reference evidence="1" key="1">
    <citation type="journal article" date="2021" name="Proc. Natl. Acad. Sci. U.S.A.">
        <title>A Catalog of Tens of Thousands of Viruses from Human Metagenomes Reveals Hidden Associations with Chronic Diseases.</title>
        <authorList>
            <person name="Tisza M.J."/>
            <person name="Buck C.B."/>
        </authorList>
    </citation>
    <scope>NUCLEOTIDE SEQUENCE</scope>
    <source>
        <strain evidence="1">CtLjW1</strain>
    </source>
</reference>
<evidence type="ECO:0000313" key="1">
    <source>
        <dbReference type="EMBL" id="DAE08752.1"/>
    </source>
</evidence>
<dbReference type="EMBL" id="BK015474">
    <property type="protein sequence ID" value="DAE08752.1"/>
    <property type="molecule type" value="Genomic_DNA"/>
</dbReference>
<name>A0A8S5PPR0_9CAUD</name>
<proteinExistence type="predicted"/>
<sequence>MRFIFCGLDYIIEETTCKGEFGDDTMIVDINTELRDFTYITSVYKCIANYNLKGHQIGRKIGDMLEILTMGAVYQNPDLVERLSTEEKLEGYTTAGHKVEFGFFNTYNRERHLFGAIECKCVGVEETTSGKNNRHLRKLKANESFSIDFSGRWQPTAITFTLKVKRLLNDNSVEVEIYTNSTPAVRRSFVFNVGENIKVVIDENNNCLVTIANGNMLDEVPSIIRTCKTIRFQGISSGTATFALFDCLTGPQTIEKAKQASLVAMDLRKKVDGYWGKEEVPAGQKHMTFVHVLCEFSHWEEKSRNVIKTCIDHNVIVPDAIIIKAFELFEERFGAQMLDRISKREYESNPQVRQAITDILTYYENRVFFDIEIRKYVRFNYSNNSLVVIPVV</sequence>